<evidence type="ECO:0000256" key="6">
    <source>
        <dbReference type="ARBA" id="ARBA00047490"/>
    </source>
</evidence>
<feature type="domain" description="Tryptophan synthase beta chain-like PALP" evidence="7">
    <location>
        <begin position="44"/>
        <end position="340"/>
    </location>
</feature>
<evidence type="ECO:0000313" key="8">
    <source>
        <dbReference type="EMBL" id="CAD8060415.1"/>
    </source>
</evidence>
<proteinExistence type="inferred from homology"/>
<dbReference type="AlphaFoldDB" id="A0A8S1L2L6"/>
<evidence type="ECO:0000256" key="3">
    <source>
        <dbReference type="ARBA" id="ARBA00007103"/>
    </source>
</evidence>
<comment type="catalytic activity">
    <reaction evidence="6">
        <text>L-homocysteine + L-serine = L,L-cystathionine + H2O</text>
        <dbReference type="Rhea" id="RHEA:10112"/>
        <dbReference type="ChEBI" id="CHEBI:15377"/>
        <dbReference type="ChEBI" id="CHEBI:33384"/>
        <dbReference type="ChEBI" id="CHEBI:58161"/>
        <dbReference type="ChEBI" id="CHEBI:58199"/>
        <dbReference type="EC" id="4.2.1.22"/>
    </reaction>
</comment>
<dbReference type="FunFam" id="3.40.50.1100:FF:000118">
    <property type="entry name" value="Related to CYS4-cystathionine beta-synthase"/>
    <property type="match status" value="1"/>
</dbReference>
<reference evidence="8" key="1">
    <citation type="submission" date="2021-01" db="EMBL/GenBank/DDBJ databases">
        <authorList>
            <consortium name="Genoscope - CEA"/>
            <person name="William W."/>
        </authorList>
    </citation>
    <scope>NUCLEOTIDE SEQUENCE</scope>
</reference>
<dbReference type="GO" id="GO:0006534">
    <property type="term" value="P:cysteine metabolic process"/>
    <property type="evidence" value="ECO:0007669"/>
    <property type="project" value="UniProtKB-ARBA"/>
</dbReference>
<comment type="cofactor">
    <cofactor evidence="1">
        <name>pyridoxal 5'-phosphate</name>
        <dbReference type="ChEBI" id="CHEBI:597326"/>
    </cofactor>
</comment>
<comment type="similarity">
    <text evidence="3">Belongs to the cysteine synthase/cystathionine beta-synthase family.</text>
</comment>
<keyword evidence="9" id="KW-1185">Reference proteome</keyword>
<dbReference type="Pfam" id="PF00291">
    <property type="entry name" value="PALP"/>
    <property type="match status" value="1"/>
</dbReference>
<dbReference type="FunFam" id="3.40.50.1100:FF:000003">
    <property type="entry name" value="Cystathionine beta-synthase"/>
    <property type="match status" value="1"/>
</dbReference>
<gene>
    <name evidence="8" type="ORF">PPRIM_AZ9-3.1.T0300123</name>
</gene>
<dbReference type="EMBL" id="CAJJDM010000029">
    <property type="protein sequence ID" value="CAD8060415.1"/>
    <property type="molecule type" value="Genomic_DNA"/>
</dbReference>
<evidence type="ECO:0000256" key="2">
    <source>
        <dbReference type="ARBA" id="ARBA00005003"/>
    </source>
</evidence>
<evidence type="ECO:0000313" key="9">
    <source>
        <dbReference type="Proteomes" id="UP000688137"/>
    </source>
</evidence>
<dbReference type="PANTHER" id="PTHR10314">
    <property type="entry name" value="CYSTATHIONINE BETA-SYNTHASE"/>
    <property type="match status" value="1"/>
</dbReference>
<dbReference type="GO" id="GO:0009069">
    <property type="term" value="P:serine family amino acid metabolic process"/>
    <property type="evidence" value="ECO:0007669"/>
    <property type="project" value="UniProtKB-ARBA"/>
</dbReference>
<dbReference type="GO" id="GO:0044272">
    <property type="term" value="P:sulfur compound biosynthetic process"/>
    <property type="evidence" value="ECO:0007669"/>
    <property type="project" value="UniProtKB-ARBA"/>
</dbReference>
<sequence>MIQDTSKDTIQCTYKRGLVEQQAPTPHSNFKFVPFKKIYNDALDAIGHTPMIRLNKIPKEYGLKCEVLVKCEFVNVAGSIKDRIGVRMIVDAEKQGRLGPGKSIVEATSGNTGVGLALACAVKGYPLYITMPEKMSQEKQDVLTGLGAKVIRTPTEAAWYEPESLIQVAKRMAAENPDIILLDQYSNPSNPLAHYEGTAEEILWACDDKLDAIVMSTGTGGTVTGVGRKIHERVPGCQVIAVDPYGSDLAMPPEINKTDIKSYKVEGIGYDFIPKALDRTEVDCWIKSNDKDSLTMARKLMAEEGLLCGGSSGANVWGALEWAKSQNFTEQQRIVIILPDNIRNYMTKHLNKTWMIENRLISYDELKESDHPLAGKPLSELNLPEIPLLNVETTTIGECLDYLRTYPAVPLQKDGKLLSVVFQKKLLIGIIDKKLNNVIIYYNKIQRDLAKKVQSKDFVVVPNRLDQNQLERIVERHEVVFIEDGEKLRYATPLELLQIF</sequence>
<comment type="pathway">
    <text evidence="2">Amino-acid biosynthesis; L-cysteine biosynthesis; L-cysteine from L-homocysteine and L-serine: step 1/2.</text>
</comment>
<dbReference type="OMA" id="TEVDCWI"/>
<dbReference type="EC" id="4.2.1.22" evidence="4"/>
<dbReference type="GO" id="GO:0004122">
    <property type="term" value="F:cystathionine beta-synthase activity"/>
    <property type="evidence" value="ECO:0007669"/>
    <property type="project" value="UniProtKB-EC"/>
</dbReference>
<dbReference type="CDD" id="cd01561">
    <property type="entry name" value="CBS_like"/>
    <property type="match status" value="1"/>
</dbReference>
<accession>A0A8S1L2L6</accession>
<keyword evidence="5" id="KW-0663">Pyridoxal phosphate</keyword>
<dbReference type="Proteomes" id="UP000688137">
    <property type="component" value="Unassembled WGS sequence"/>
</dbReference>
<evidence type="ECO:0000256" key="5">
    <source>
        <dbReference type="ARBA" id="ARBA00022898"/>
    </source>
</evidence>
<name>A0A8S1L2L6_PARPR</name>
<evidence type="ECO:0000259" key="7">
    <source>
        <dbReference type="Pfam" id="PF00291"/>
    </source>
</evidence>
<dbReference type="InterPro" id="IPR001926">
    <property type="entry name" value="TrpB-like_PALP"/>
</dbReference>
<organism evidence="8 9">
    <name type="scientific">Paramecium primaurelia</name>
    <dbReference type="NCBI Taxonomy" id="5886"/>
    <lineage>
        <taxon>Eukaryota</taxon>
        <taxon>Sar</taxon>
        <taxon>Alveolata</taxon>
        <taxon>Ciliophora</taxon>
        <taxon>Intramacronucleata</taxon>
        <taxon>Oligohymenophorea</taxon>
        <taxon>Peniculida</taxon>
        <taxon>Parameciidae</taxon>
        <taxon>Paramecium</taxon>
    </lineage>
</organism>
<comment type="caution">
    <text evidence="8">The sequence shown here is derived from an EMBL/GenBank/DDBJ whole genome shotgun (WGS) entry which is preliminary data.</text>
</comment>
<evidence type="ECO:0000256" key="1">
    <source>
        <dbReference type="ARBA" id="ARBA00001933"/>
    </source>
</evidence>
<protein>
    <recommendedName>
        <fullName evidence="4">cystathionine beta-synthase</fullName>
        <ecNumber evidence="4">4.2.1.22</ecNumber>
    </recommendedName>
</protein>
<dbReference type="InterPro" id="IPR050214">
    <property type="entry name" value="Cys_Synth/Cystath_Beta-Synth"/>
</dbReference>
<evidence type="ECO:0000256" key="4">
    <source>
        <dbReference type="ARBA" id="ARBA00012041"/>
    </source>
</evidence>